<reference evidence="1 2" key="1">
    <citation type="submission" date="2021-06" db="EMBL/GenBank/DDBJ databases">
        <title>Caerostris darwini draft genome.</title>
        <authorList>
            <person name="Kono N."/>
            <person name="Arakawa K."/>
        </authorList>
    </citation>
    <scope>NUCLEOTIDE SEQUENCE [LARGE SCALE GENOMIC DNA]</scope>
</reference>
<comment type="caution">
    <text evidence="1">The sequence shown here is derived from an EMBL/GenBank/DDBJ whole genome shotgun (WGS) entry which is preliminary data.</text>
</comment>
<sequence>MQIDEFCRGVDTAKGTSYVSNYYDEKGLRKIICSLFKHSTRRNSASGNFVIHHIKLHLLLLRGHHFRPPPNKTPRLHPLPFSSRRKKSSAVPLDSHTLLFFPRLIRARTLPATPLYRFTVTVTELPNTTIRERDCDTFRVERIPISNHHFRWPSLFLTPPIHQAHNFP</sequence>
<evidence type="ECO:0000313" key="1">
    <source>
        <dbReference type="EMBL" id="GIY24731.1"/>
    </source>
</evidence>
<gene>
    <name evidence="1" type="ORF">CDAR_401701</name>
</gene>
<dbReference type="EMBL" id="BPLQ01006728">
    <property type="protein sequence ID" value="GIY24731.1"/>
    <property type="molecule type" value="Genomic_DNA"/>
</dbReference>
<protein>
    <submittedName>
        <fullName evidence="1">Uncharacterized protein</fullName>
    </submittedName>
</protein>
<name>A0AAV4RWG7_9ARAC</name>
<evidence type="ECO:0000313" key="2">
    <source>
        <dbReference type="Proteomes" id="UP001054837"/>
    </source>
</evidence>
<organism evidence="1 2">
    <name type="scientific">Caerostris darwini</name>
    <dbReference type="NCBI Taxonomy" id="1538125"/>
    <lineage>
        <taxon>Eukaryota</taxon>
        <taxon>Metazoa</taxon>
        <taxon>Ecdysozoa</taxon>
        <taxon>Arthropoda</taxon>
        <taxon>Chelicerata</taxon>
        <taxon>Arachnida</taxon>
        <taxon>Araneae</taxon>
        <taxon>Araneomorphae</taxon>
        <taxon>Entelegynae</taxon>
        <taxon>Araneoidea</taxon>
        <taxon>Araneidae</taxon>
        <taxon>Caerostris</taxon>
    </lineage>
</organism>
<dbReference type="AlphaFoldDB" id="A0AAV4RWG7"/>
<keyword evidence="2" id="KW-1185">Reference proteome</keyword>
<accession>A0AAV4RWG7</accession>
<proteinExistence type="predicted"/>
<dbReference type="Proteomes" id="UP001054837">
    <property type="component" value="Unassembled WGS sequence"/>
</dbReference>